<dbReference type="EMBL" id="JAUIQD010000001">
    <property type="protein sequence ID" value="KAK3362806.1"/>
    <property type="molecule type" value="Genomic_DNA"/>
</dbReference>
<organism evidence="1 2">
    <name type="scientific">Lasiosphaeria hispida</name>
    <dbReference type="NCBI Taxonomy" id="260671"/>
    <lineage>
        <taxon>Eukaryota</taxon>
        <taxon>Fungi</taxon>
        <taxon>Dikarya</taxon>
        <taxon>Ascomycota</taxon>
        <taxon>Pezizomycotina</taxon>
        <taxon>Sordariomycetes</taxon>
        <taxon>Sordariomycetidae</taxon>
        <taxon>Sordariales</taxon>
        <taxon>Lasiosphaeriaceae</taxon>
        <taxon>Lasiosphaeria</taxon>
    </lineage>
</organism>
<evidence type="ECO:0000313" key="1">
    <source>
        <dbReference type="EMBL" id="KAK3362806.1"/>
    </source>
</evidence>
<dbReference type="AlphaFoldDB" id="A0AAJ0MJI7"/>
<evidence type="ECO:0000313" key="2">
    <source>
        <dbReference type="Proteomes" id="UP001275084"/>
    </source>
</evidence>
<reference evidence="1" key="2">
    <citation type="submission" date="2023-06" db="EMBL/GenBank/DDBJ databases">
        <authorList>
            <consortium name="Lawrence Berkeley National Laboratory"/>
            <person name="Haridas S."/>
            <person name="Hensen N."/>
            <person name="Bonometti L."/>
            <person name="Westerberg I."/>
            <person name="Brannstrom I.O."/>
            <person name="Guillou S."/>
            <person name="Cros-Aarteil S."/>
            <person name="Calhoun S."/>
            <person name="Kuo A."/>
            <person name="Mondo S."/>
            <person name="Pangilinan J."/>
            <person name="Riley R."/>
            <person name="Labutti K."/>
            <person name="Andreopoulos B."/>
            <person name="Lipzen A."/>
            <person name="Chen C."/>
            <person name="Yanf M."/>
            <person name="Daum C."/>
            <person name="Ng V."/>
            <person name="Clum A."/>
            <person name="Steindorff A."/>
            <person name="Ohm R."/>
            <person name="Martin F."/>
            <person name="Silar P."/>
            <person name="Natvig D."/>
            <person name="Lalanne C."/>
            <person name="Gautier V."/>
            <person name="Ament-Velasquez S.L."/>
            <person name="Kruys A."/>
            <person name="Hutchinson M.I."/>
            <person name="Powell A.J."/>
            <person name="Barry K."/>
            <person name="Miller A.N."/>
            <person name="Grigoriev I.V."/>
            <person name="Debuchy R."/>
            <person name="Gladieux P."/>
            <person name="Thoren M.H."/>
            <person name="Johannesson H."/>
        </authorList>
    </citation>
    <scope>NUCLEOTIDE SEQUENCE</scope>
    <source>
        <strain evidence="1">CBS 955.72</strain>
    </source>
</reference>
<reference evidence="1" key="1">
    <citation type="journal article" date="2023" name="Mol. Phylogenet. Evol.">
        <title>Genome-scale phylogeny and comparative genomics of the fungal order Sordariales.</title>
        <authorList>
            <person name="Hensen N."/>
            <person name="Bonometti L."/>
            <person name="Westerberg I."/>
            <person name="Brannstrom I.O."/>
            <person name="Guillou S."/>
            <person name="Cros-Aarteil S."/>
            <person name="Calhoun S."/>
            <person name="Haridas S."/>
            <person name="Kuo A."/>
            <person name="Mondo S."/>
            <person name="Pangilinan J."/>
            <person name="Riley R."/>
            <person name="LaButti K."/>
            <person name="Andreopoulos B."/>
            <person name="Lipzen A."/>
            <person name="Chen C."/>
            <person name="Yan M."/>
            <person name="Daum C."/>
            <person name="Ng V."/>
            <person name="Clum A."/>
            <person name="Steindorff A."/>
            <person name="Ohm R.A."/>
            <person name="Martin F."/>
            <person name="Silar P."/>
            <person name="Natvig D.O."/>
            <person name="Lalanne C."/>
            <person name="Gautier V."/>
            <person name="Ament-Velasquez S.L."/>
            <person name="Kruys A."/>
            <person name="Hutchinson M.I."/>
            <person name="Powell A.J."/>
            <person name="Barry K."/>
            <person name="Miller A.N."/>
            <person name="Grigoriev I.V."/>
            <person name="Debuchy R."/>
            <person name="Gladieux P."/>
            <person name="Hiltunen Thoren M."/>
            <person name="Johannesson H."/>
        </authorList>
    </citation>
    <scope>NUCLEOTIDE SEQUENCE</scope>
    <source>
        <strain evidence="1">CBS 955.72</strain>
    </source>
</reference>
<feature type="non-terminal residue" evidence="1">
    <location>
        <position position="1"/>
    </location>
</feature>
<keyword evidence="2" id="KW-1185">Reference proteome</keyword>
<sequence>GLPAHWLILPRRDAFYSRLPSLRQGKVGGCFLPLVGFTSLPLVICTNVTSVANRSLIAIVAAVVVARFKYFLITNSTTFSEAPTPHLRERACWSCVL</sequence>
<gene>
    <name evidence="1" type="ORF">B0T25DRAFT_468272</name>
</gene>
<proteinExistence type="predicted"/>
<protein>
    <submittedName>
        <fullName evidence="1">Uncharacterized protein</fullName>
    </submittedName>
</protein>
<accession>A0AAJ0MJI7</accession>
<dbReference type="Proteomes" id="UP001275084">
    <property type="component" value="Unassembled WGS sequence"/>
</dbReference>
<name>A0AAJ0MJI7_9PEZI</name>
<comment type="caution">
    <text evidence="1">The sequence shown here is derived from an EMBL/GenBank/DDBJ whole genome shotgun (WGS) entry which is preliminary data.</text>
</comment>